<gene>
    <name evidence="1" type="ORF">F3J40_08485</name>
</gene>
<dbReference type="PANTHER" id="PTHR35841">
    <property type="entry name" value="PHOSPHONATES-BINDING PERIPLASMIC PROTEIN"/>
    <property type="match status" value="1"/>
</dbReference>
<protein>
    <submittedName>
        <fullName evidence="1">PhnD/SsuA/transferrin family substrate-binding protein</fullName>
    </submittedName>
</protein>
<accession>A0ABX0R8E4</accession>
<dbReference type="SUPFAM" id="SSF53850">
    <property type="entry name" value="Periplasmic binding protein-like II"/>
    <property type="match status" value="1"/>
</dbReference>
<keyword evidence="2" id="KW-1185">Reference proteome</keyword>
<dbReference type="PANTHER" id="PTHR35841:SF1">
    <property type="entry name" value="PHOSPHONATES-BINDING PERIPLASMIC PROTEIN"/>
    <property type="match status" value="1"/>
</dbReference>
<dbReference type="Gene3D" id="3.40.190.10">
    <property type="entry name" value="Periplasmic binding protein-like II"/>
    <property type="match status" value="1"/>
</dbReference>
<name>A0ABX0R8E4_9GAMM</name>
<reference evidence="1 2" key="1">
    <citation type="journal article" date="2019" name="bioRxiv">
        <title>Bacteria contribute to plant secondary compound degradation in a generalist herbivore system.</title>
        <authorList>
            <person name="Francoeur C.B."/>
            <person name="Khadempour L."/>
            <person name="Moreira-Soto R.D."/>
            <person name="Gotting K."/>
            <person name="Book A.J."/>
            <person name="Pinto-Tomas A.A."/>
            <person name="Keefover-Ring K."/>
            <person name="Currie C.R."/>
        </authorList>
    </citation>
    <scope>NUCLEOTIDE SEQUENCE [LARGE SCALE GENOMIC DNA]</scope>
    <source>
        <strain evidence="1">Acro-835</strain>
    </source>
</reference>
<evidence type="ECO:0000313" key="1">
    <source>
        <dbReference type="EMBL" id="NIF21630.1"/>
    </source>
</evidence>
<dbReference type="Pfam" id="PF12974">
    <property type="entry name" value="Phosphonate-bd"/>
    <property type="match status" value="1"/>
</dbReference>
<dbReference type="Proteomes" id="UP001515683">
    <property type="component" value="Unassembled WGS sequence"/>
</dbReference>
<proteinExistence type="predicted"/>
<dbReference type="RefSeq" id="WP_167013670.1">
    <property type="nucleotide sequence ID" value="NZ_VWXF01000002.1"/>
</dbReference>
<evidence type="ECO:0000313" key="2">
    <source>
        <dbReference type="Proteomes" id="UP001515683"/>
    </source>
</evidence>
<sequence length="272" mass="29648">MTQLLSLPMYDVQPADTRLLVDALRQLLEQGGIDGWHYAEPSDRLAHWKAPSLLLSQTCGYPLCALLPEAQVVGTFHYDAQGCSGYRYRSRLVVREADAAKRLVDFAGRRVVCNSEDSLSGFHTLRAEIAALQQNGRFFSSLLFSGGHRQSLLALQDNVADVAAIDAVSWALFSRHQPTLLQGLTTIGYTAELPGLPLITASGTSVATLRKLRQALARLVSEPQWREVCARLLICGFTATNREDYQPVSVLVAPTSAAAFPADKPSSSHLAL</sequence>
<organism evidence="1 2">
    <name type="scientific">Candidatus Pantoea multigeneris</name>
    <dbReference type="NCBI Taxonomy" id="2608357"/>
    <lineage>
        <taxon>Bacteria</taxon>
        <taxon>Pseudomonadati</taxon>
        <taxon>Pseudomonadota</taxon>
        <taxon>Gammaproteobacteria</taxon>
        <taxon>Enterobacterales</taxon>
        <taxon>Erwiniaceae</taxon>
        <taxon>Pantoea</taxon>
    </lineage>
</organism>
<dbReference type="EMBL" id="VWXF01000002">
    <property type="protein sequence ID" value="NIF21630.1"/>
    <property type="molecule type" value="Genomic_DNA"/>
</dbReference>
<comment type="caution">
    <text evidence="1">The sequence shown here is derived from an EMBL/GenBank/DDBJ whole genome shotgun (WGS) entry which is preliminary data.</text>
</comment>